<sequence length="98" mass="10527">MAQKRNAVVLNATAIAKLQKLVDTGEYCSLDDAASHIIVSVLGSTRQYSPVLNESTPKTIASTPNQDKLAPVPMSTAQNDSSATPQQQQLAKWLESDE</sequence>
<evidence type="ECO:0000256" key="1">
    <source>
        <dbReference type="SAM" id="MobiDB-lite"/>
    </source>
</evidence>
<keyword evidence="3" id="KW-1185">Reference proteome</keyword>
<gene>
    <name evidence="2" type="ORF">NDI38_28635</name>
</gene>
<protein>
    <recommendedName>
        <fullName evidence="4">CopG family transcriptional regulator</fullName>
    </recommendedName>
</protein>
<dbReference type="Proteomes" id="UP001476950">
    <property type="component" value="Unassembled WGS sequence"/>
</dbReference>
<comment type="caution">
    <text evidence="2">The sequence shown here is derived from an EMBL/GenBank/DDBJ whole genome shotgun (WGS) entry which is preliminary data.</text>
</comment>
<evidence type="ECO:0000313" key="2">
    <source>
        <dbReference type="EMBL" id="MEP1062345.1"/>
    </source>
</evidence>
<feature type="region of interest" description="Disordered" evidence="1">
    <location>
        <begin position="54"/>
        <end position="98"/>
    </location>
</feature>
<dbReference type="EMBL" id="JAMPLM010000062">
    <property type="protein sequence ID" value="MEP1062345.1"/>
    <property type="molecule type" value="Genomic_DNA"/>
</dbReference>
<organism evidence="2 3">
    <name type="scientific">Stenomitos frigidus AS-A4</name>
    <dbReference type="NCBI Taxonomy" id="2933935"/>
    <lineage>
        <taxon>Bacteria</taxon>
        <taxon>Bacillati</taxon>
        <taxon>Cyanobacteriota</taxon>
        <taxon>Cyanophyceae</taxon>
        <taxon>Leptolyngbyales</taxon>
        <taxon>Leptolyngbyaceae</taxon>
        <taxon>Stenomitos</taxon>
    </lineage>
</organism>
<feature type="compositionally biased region" description="Polar residues" evidence="1">
    <location>
        <begin position="54"/>
        <end position="66"/>
    </location>
</feature>
<reference evidence="2 3" key="1">
    <citation type="submission" date="2022-04" db="EMBL/GenBank/DDBJ databases">
        <title>Positive selection, recombination, and allopatry shape intraspecific diversity of widespread and dominant cyanobacteria.</title>
        <authorList>
            <person name="Wei J."/>
            <person name="Shu W."/>
            <person name="Hu C."/>
        </authorList>
    </citation>
    <scope>NUCLEOTIDE SEQUENCE [LARGE SCALE GENOMIC DNA]</scope>
    <source>
        <strain evidence="2 3">AS-A4</strain>
    </source>
</reference>
<dbReference type="RefSeq" id="WP_190446164.1">
    <property type="nucleotide sequence ID" value="NZ_JAMPLM010000062.1"/>
</dbReference>
<accession>A0ABV0KSY0</accession>
<proteinExistence type="predicted"/>
<evidence type="ECO:0008006" key="4">
    <source>
        <dbReference type="Google" id="ProtNLM"/>
    </source>
</evidence>
<evidence type="ECO:0000313" key="3">
    <source>
        <dbReference type="Proteomes" id="UP001476950"/>
    </source>
</evidence>
<feature type="compositionally biased region" description="Polar residues" evidence="1">
    <location>
        <begin position="75"/>
        <end position="90"/>
    </location>
</feature>
<name>A0ABV0KSY0_9CYAN</name>